<evidence type="ECO:0000313" key="12">
    <source>
        <dbReference type="Proteomes" id="UP000264062"/>
    </source>
</evidence>
<dbReference type="GO" id="GO:0009279">
    <property type="term" value="C:cell outer membrane"/>
    <property type="evidence" value="ECO:0007669"/>
    <property type="project" value="UniProtKB-SubCell"/>
</dbReference>
<gene>
    <name evidence="11" type="ORF">DCW38_02870</name>
</gene>
<dbReference type="GO" id="GO:0044718">
    <property type="term" value="P:siderophore transmembrane transport"/>
    <property type="evidence" value="ECO:0007669"/>
    <property type="project" value="TreeGrafter"/>
</dbReference>
<evidence type="ECO:0000256" key="1">
    <source>
        <dbReference type="ARBA" id="ARBA00004571"/>
    </source>
</evidence>
<keyword evidence="9" id="KW-0998">Cell outer membrane</keyword>
<protein>
    <recommendedName>
        <fullName evidence="10">TonB-dependent receptor-like beta-barrel domain-containing protein</fullName>
    </recommendedName>
</protein>
<comment type="subcellular location">
    <subcellularLocation>
        <location evidence="1">Cell outer membrane</location>
        <topology evidence="1">Multi-pass membrane protein</topology>
    </subcellularLocation>
</comment>
<dbReference type="GO" id="GO:0015344">
    <property type="term" value="F:siderophore uptake transmembrane transporter activity"/>
    <property type="evidence" value="ECO:0007669"/>
    <property type="project" value="TreeGrafter"/>
</dbReference>
<organism evidence="11 12">
    <name type="scientific">candidate division WOR-3 bacterium</name>
    <dbReference type="NCBI Taxonomy" id="2052148"/>
    <lineage>
        <taxon>Bacteria</taxon>
        <taxon>Bacteria division WOR-3</taxon>
    </lineage>
</organism>
<dbReference type="InterPro" id="IPR039426">
    <property type="entry name" value="TonB-dep_rcpt-like"/>
</dbReference>
<evidence type="ECO:0000256" key="5">
    <source>
        <dbReference type="ARBA" id="ARBA00022729"/>
    </source>
</evidence>
<keyword evidence="4" id="KW-0812">Transmembrane</keyword>
<evidence type="ECO:0000313" key="11">
    <source>
        <dbReference type="EMBL" id="HAV92105.1"/>
    </source>
</evidence>
<evidence type="ECO:0000256" key="7">
    <source>
        <dbReference type="ARBA" id="ARBA00023136"/>
    </source>
</evidence>
<dbReference type="PANTHER" id="PTHR30069:SF29">
    <property type="entry name" value="HEMOGLOBIN AND HEMOGLOBIN-HAPTOGLOBIN-BINDING PROTEIN 1-RELATED"/>
    <property type="match status" value="1"/>
</dbReference>
<dbReference type="Pfam" id="PF00593">
    <property type="entry name" value="TonB_dep_Rec_b-barrel"/>
    <property type="match status" value="1"/>
</dbReference>
<evidence type="ECO:0000256" key="9">
    <source>
        <dbReference type="ARBA" id="ARBA00023237"/>
    </source>
</evidence>
<dbReference type="Proteomes" id="UP000264062">
    <property type="component" value="Unassembled WGS sequence"/>
</dbReference>
<keyword evidence="6" id="KW-0798">TonB box</keyword>
<dbReference type="PANTHER" id="PTHR30069">
    <property type="entry name" value="TONB-DEPENDENT OUTER MEMBRANE RECEPTOR"/>
    <property type="match status" value="1"/>
</dbReference>
<dbReference type="Gene3D" id="2.40.170.20">
    <property type="entry name" value="TonB-dependent receptor, beta-barrel domain"/>
    <property type="match status" value="1"/>
</dbReference>
<keyword evidence="8" id="KW-0675">Receptor</keyword>
<dbReference type="InterPro" id="IPR036942">
    <property type="entry name" value="Beta-barrel_TonB_sf"/>
</dbReference>
<evidence type="ECO:0000256" key="3">
    <source>
        <dbReference type="ARBA" id="ARBA00022452"/>
    </source>
</evidence>
<evidence type="ECO:0000259" key="10">
    <source>
        <dbReference type="Pfam" id="PF00593"/>
    </source>
</evidence>
<name>A0A350H989_UNCW3</name>
<reference evidence="11 12" key="1">
    <citation type="journal article" date="2018" name="Nat. Biotechnol.">
        <title>A standardized bacterial taxonomy based on genome phylogeny substantially revises the tree of life.</title>
        <authorList>
            <person name="Parks D.H."/>
            <person name="Chuvochina M."/>
            <person name="Waite D.W."/>
            <person name="Rinke C."/>
            <person name="Skarshewski A."/>
            <person name="Chaumeil P.A."/>
            <person name="Hugenholtz P."/>
        </authorList>
    </citation>
    <scope>NUCLEOTIDE SEQUENCE [LARGE SCALE GENOMIC DNA]</scope>
    <source>
        <strain evidence="11">UBA9956</strain>
    </source>
</reference>
<evidence type="ECO:0000256" key="6">
    <source>
        <dbReference type="ARBA" id="ARBA00023077"/>
    </source>
</evidence>
<keyword evidence="2" id="KW-0813">Transport</keyword>
<dbReference type="EMBL" id="DMZY01000086">
    <property type="protein sequence ID" value="HAV92105.1"/>
    <property type="molecule type" value="Genomic_DNA"/>
</dbReference>
<dbReference type="SUPFAM" id="SSF56935">
    <property type="entry name" value="Porins"/>
    <property type="match status" value="1"/>
</dbReference>
<keyword evidence="3" id="KW-1134">Transmembrane beta strand</keyword>
<keyword evidence="5" id="KW-0732">Signal</keyword>
<dbReference type="InterPro" id="IPR000531">
    <property type="entry name" value="Beta-barrel_TonB"/>
</dbReference>
<keyword evidence="7" id="KW-0472">Membrane</keyword>
<dbReference type="AlphaFoldDB" id="A0A350H989"/>
<evidence type="ECO:0000256" key="8">
    <source>
        <dbReference type="ARBA" id="ARBA00023170"/>
    </source>
</evidence>
<evidence type="ECO:0000256" key="2">
    <source>
        <dbReference type="ARBA" id="ARBA00022448"/>
    </source>
</evidence>
<feature type="domain" description="TonB-dependent receptor-like beta-barrel" evidence="10">
    <location>
        <begin position="41"/>
        <end position="421"/>
    </location>
</feature>
<proteinExistence type="predicted"/>
<accession>A0A350H989</accession>
<evidence type="ECO:0000256" key="4">
    <source>
        <dbReference type="ARBA" id="ARBA00022692"/>
    </source>
</evidence>
<sequence length="570" mass="66903">MDNGDETVDTFPPESEYYVKWYDFWKDYSTIPEDVFENLTGPEHKFRNNNPWGFNPYAVTDPEGASYMYPFYYGLYRRYFSQSTEIKLDWQSLINKYNEAKFGFDYTLYDIQMVSMMKPWTTYYEKDMFFASPYKMSFYAQDKLEFELMVLNFGARFDLFDPNTPYYPDKYNTFGEPLYLIDTIITDGDTSFVRTPNTEPDTLYGGGIWPVKMAEKKISFSPRFGISYPMAPKTYLRFNYGHFYQTPQFARLYTNIESDVSTTESNVIFGNPDLKPEHSISYEMEVESEIWKNIFFSTAVFYKDFFDLVGSRYVKMINEEYFIYTNEDYANSKGIELSLGIYERLISFNGSYTLMYATGTSSNSEEKFNNYSFFYDPETGEELSSITSSKYVDFDQRHTFNLSYSLNTNYIDINKYARDFEITLFHVIKSGKPYTSTFASLSNLFDNSSRMPWGFYTDMKASKNFSFGDYKFVISMKIVNLFNIKNIINVYATGSADTDGNLGDLKQSDFTEEYVLGDPYYDSRQDIDNDGKVTPLEQYNVYLATYMDYAYNPHNYASPRTIMLSLEFGF</sequence>
<comment type="caution">
    <text evidence="11">The sequence shown here is derived from an EMBL/GenBank/DDBJ whole genome shotgun (WGS) entry which is preliminary data.</text>
</comment>